<dbReference type="GO" id="GO:0010165">
    <property type="term" value="P:response to X-ray"/>
    <property type="evidence" value="ECO:0007669"/>
    <property type="project" value="TreeGrafter"/>
</dbReference>
<feature type="domain" description="XRCC4 C-terminal" evidence="10">
    <location>
        <begin position="255"/>
        <end position="367"/>
    </location>
</feature>
<dbReference type="SUPFAM" id="SSF50809">
    <property type="entry name" value="XRCC4, N-terminal domain"/>
    <property type="match status" value="1"/>
</dbReference>
<evidence type="ECO:0000256" key="7">
    <source>
        <dbReference type="SAM" id="MobiDB-lite"/>
    </source>
</evidence>
<dbReference type="GO" id="GO:0006303">
    <property type="term" value="P:double-strand break repair via nonhomologous end joining"/>
    <property type="evidence" value="ECO:0007669"/>
    <property type="project" value="TreeGrafter"/>
</dbReference>
<evidence type="ECO:0000256" key="1">
    <source>
        <dbReference type="ARBA" id="ARBA00004123"/>
    </source>
</evidence>
<dbReference type="GO" id="GO:0005958">
    <property type="term" value="C:DNA-dependent protein kinase-DNA ligase 4 complex"/>
    <property type="evidence" value="ECO:0007669"/>
    <property type="project" value="TreeGrafter"/>
</dbReference>
<dbReference type="Gene3D" id="1.20.5.370">
    <property type="match status" value="1"/>
</dbReference>
<evidence type="ECO:0000256" key="4">
    <source>
        <dbReference type="ARBA" id="ARBA00023204"/>
    </source>
</evidence>
<dbReference type="InterPro" id="IPR053962">
    <property type="entry name" value="XRCC4_CC"/>
</dbReference>
<dbReference type="PANTHER" id="PTHR28559:SF1">
    <property type="entry name" value="DNA REPAIR PROTEIN XRCC4"/>
    <property type="match status" value="1"/>
</dbReference>
<keyword evidence="5" id="KW-0539">Nucleus</keyword>
<dbReference type="InterPro" id="IPR053963">
    <property type="entry name" value="XRCC4_C"/>
</dbReference>
<organism evidence="11 12">
    <name type="scientific">Muraenolepis orangiensis</name>
    <name type="common">Patagonian moray cod</name>
    <dbReference type="NCBI Taxonomy" id="630683"/>
    <lineage>
        <taxon>Eukaryota</taxon>
        <taxon>Metazoa</taxon>
        <taxon>Chordata</taxon>
        <taxon>Craniata</taxon>
        <taxon>Vertebrata</taxon>
        <taxon>Euteleostomi</taxon>
        <taxon>Actinopterygii</taxon>
        <taxon>Neopterygii</taxon>
        <taxon>Teleostei</taxon>
        <taxon>Neoteleostei</taxon>
        <taxon>Acanthomorphata</taxon>
        <taxon>Zeiogadaria</taxon>
        <taxon>Gadariae</taxon>
        <taxon>Gadiformes</taxon>
        <taxon>Muraenolepidoidei</taxon>
        <taxon>Muraenolepididae</taxon>
        <taxon>Muraenolepis</taxon>
    </lineage>
</organism>
<proteinExistence type="inferred from homology"/>
<dbReference type="AlphaFoldDB" id="A0A9Q0EEV4"/>
<dbReference type="PANTHER" id="PTHR28559">
    <property type="entry name" value="DNA REPAIR PROTEIN XRCC4"/>
    <property type="match status" value="1"/>
</dbReference>
<dbReference type="InterPro" id="IPR014751">
    <property type="entry name" value="XRCC4-like_C"/>
</dbReference>
<feature type="compositionally biased region" description="Acidic residues" evidence="7">
    <location>
        <begin position="256"/>
        <end position="275"/>
    </location>
</feature>
<comment type="similarity">
    <text evidence="6">Belongs to the XRCC4-XLF family. XRCC4 subfamily.</text>
</comment>
<keyword evidence="12" id="KW-1185">Reference proteome</keyword>
<dbReference type="InterPro" id="IPR009089">
    <property type="entry name" value="XRCC4_N_sf"/>
</dbReference>
<evidence type="ECO:0000256" key="2">
    <source>
        <dbReference type="ARBA" id="ARBA00022763"/>
    </source>
</evidence>
<dbReference type="Pfam" id="PF21925">
    <property type="entry name" value="XRCC4_C"/>
    <property type="match status" value="1"/>
</dbReference>
<keyword evidence="2" id="KW-0227">DNA damage</keyword>
<evidence type="ECO:0000313" key="12">
    <source>
        <dbReference type="Proteomes" id="UP001148018"/>
    </source>
</evidence>
<feature type="region of interest" description="Disordered" evidence="7">
    <location>
        <begin position="322"/>
        <end position="394"/>
    </location>
</feature>
<sequence length="394" mass="43623">MFGVGVSAEMDVSVQEVDVPSEDGTRRKYFLRVDWRGRDLGSGFRVLLTDGQLAWRGEVTEEVVRCEAEELEMQKEKYVQDLHQALTGAESSVAYNFTLTPLPMSNNTSTAATTTTTTTTTTLAYEKVQKDISFQLGSVELCAVAEPAEAVRGLLALGAQRAGSLERQNHHLHQENHSLRVEQKYITAELQHYAEGKQALEAELYSRFVLVLNYKKKKIRGLQQRLDQLQQSTARSSEKQSVATASRSHASHQEEKSEDEYGGSTDEEEVKEEEEKEGRVEQAAVPTTSDSREADSEHLLDHDADDIMDVAPCRKRRFRHLPTTSAAAAAASASTSDPAAKRPPRQTTDKHKQASPSPAGSTEAAADNRKSSRQQRSKNRPVASPSAEDLFDDF</sequence>
<evidence type="ECO:0000313" key="11">
    <source>
        <dbReference type="EMBL" id="KAJ3606034.1"/>
    </source>
</evidence>
<keyword evidence="4" id="KW-0234">DNA repair</keyword>
<comment type="caution">
    <text evidence="11">The sequence shown here is derived from an EMBL/GenBank/DDBJ whole genome shotgun (WGS) entry which is preliminary data.</text>
</comment>
<dbReference type="GO" id="GO:0003677">
    <property type="term" value="F:DNA binding"/>
    <property type="evidence" value="ECO:0007669"/>
    <property type="project" value="InterPro"/>
</dbReference>
<evidence type="ECO:0000259" key="8">
    <source>
        <dbReference type="Pfam" id="PF06632"/>
    </source>
</evidence>
<dbReference type="GO" id="GO:0032807">
    <property type="term" value="C:DNA ligase IV complex"/>
    <property type="evidence" value="ECO:0007669"/>
    <property type="project" value="TreeGrafter"/>
</dbReference>
<accession>A0A9Q0EEV4</accession>
<dbReference type="OrthoDB" id="8064436at2759"/>
<feature type="compositionally biased region" description="Polar residues" evidence="7">
    <location>
        <begin position="232"/>
        <end position="248"/>
    </location>
</feature>
<feature type="compositionally biased region" description="Low complexity" evidence="7">
    <location>
        <begin position="322"/>
        <end position="338"/>
    </location>
</feature>
<comment type="subcellular location">
    <subcellularLocation>
        <location evidence="1">Nucleus</location>
    </subcellularLocation>
</comment>
<dbReference type="Gene3D" id="2.170.210.10">
    <property type="entry name" value="DNA double-strand break repair and VJ recombination XRCC4, N-terminal"/>
    <property type="match status" value="1"/>
</dbReference>
<dbReference type="InterPro" id="IPR053961">
    <property type="entry name" value="XRCC4_N"/>
</dbReference>
<name>A0A9Q0EEV4_9TELE</name>
<evidence type="ECO:0000256" key="3">
    <source>
        <dbReference type="ARBA" id="ARBA00023172"/>
    </source>
</evidence>
<dbReference type="SUPFAM" id="SSF58022">
    <property type="entry name" value="XRCC4, C-terminal oligomerization domain"/>
    <property type="match status" value="1"/>
</dbReference>
<evidence type="ECO:0008006" key="13">
    <source>
        <dbReference type="Google" id="ProtNLM"/>
    </source>
</evidence>
<protein>
    <recommendedName>
        <fullName evidence="13">DNA repair protein XRCC4</fullName>
    </recommendedName>
</protein>
<feature type="domain" description="XRCC4 N-terminal" evidence="8">
    <location>
        <begin position="28"/>
        <end position="141"/>
    </location>
</feature>
<dbReference type="Pfam" id="PF21924">
    <property type="entry name" value="XRCC4_CC"/>
    <property type="match status" value="1"/>
</dbReference>
<gene>
    <name evidence="11" type="ORF">NHX12_028077</name>
</gene>
<dbReference type="CDD" id="cd22283">
    <property type="entry name" value="HD_XRCC4_N"/>
    <property type="match status" value="1"/>
</dbReference>
<reference evidence="11" key="1">
    <citation type="submission" date="2022-07" db="EMBL/GenBank/DDBJ databases">
        <title>Chromosome-level genome of Muraenolepis orangiensis.</title>
        <authorList>
            <person name="Kim J."/>
        </authorList>
    </citation>
    <scope>NUCLEOTIDE SEQUENCE</scope>
    <source>
        <strain evidence="11">KU_S4_2022</strain>
        <tissue evidence="11">Muscle</tissue>
    </source>
</reference>
<evidence type="ECO:0000256" key="5">
    <source>
        <dbReference type="ARBA" id="ARBA00023242"/>
    </source>
</evidence>
<feature type="region of interest" description="Disordered" evidence="7">
    <location>
        <begin position="230"/>
        <end position="308"/>
    </location>
</feature>
<evidence type="ECO:0000259" key="9">
    <source>
        <dbReference type="Pfam" id="PF21924"/>
    </source>
</evidence>
<feature type="domain" description="XRCC4 coiled-coil" evidence="9">
    <location>
        <begin position="146"/>
        <end position="222"/>
    </location>
</feature>
<dbReference type="Pfam" id="PF06632">
    <property type="entry name" value="XRCC4"/>
    <property type="match status" value="1"/>
</dbReference>
<dbReference type="GO" id="GO:0033152">
    <property type="term" value="P:immunoglobulin V(D)J recombination"/>
    <property type="evidence" value="ECO:0007669"/>
    <property type="project" value="TreeGrafter"/>
</dbReference>
<dbReference type="InterPro" id="IPR010585">
    <property type="entry name" value="DNA_repair_prot_XRCC4"/>
</dbReference>
<dbReference type="EMBL" id="JANIIK010000043">
    <property type="protein sequence ID" value="KAJ3606034.1"/>
    <property type="molecule type" value="Genomic_DNA"/>
</dbReference>
<evidence type="ECO:0000259" key="10">
    <source>
        <dbReference type="Pfam" id="PF21925"/>
    </source>
</evidence>
<dbReference type="InterPro" id="IPR038051">
    <property type="entry name" value="XRCC4-like_N_sf"/>
</dbReference>
<keyword evidence="3" id="KW-0233">DNA recombination</keyword>
<dbReference type="Proteomes" id="UP001148018">
    <property type="component" value="Unassembled WGS sequence"/>
</dbReference>
<feature type="compositionally biased region" description="Basic and acidic residues" evidence="7">
    <location>
        <begin position="290"/>
        <end position="302"/>
    </location>
</feature>
<evidence type="ECO:0000256" key="6">
    <source>
        <dbReference type="ARBA" id="ARBA00025728"/>
    </source>
</evidence>